<dbReference type="PROSITE" id="PS51515">
    <property type="entry name" value="BIN3_SAM"/>
    <property type="match status" value="1"/>
</dbReference>
<evidence type="ECO:0000256" key="4">
    <source>
        <dbReference type="ARBA" id="ARBA00022691"/>
    </source>
</evidence>
<feature type="compositionally biased region" description="Low complexity" evidence="7">
    <location>
        <begin position="114"/>
        <end position="126"/>
    </location>
</feature>
<dbReference type="PANTHER" id="PTHR12315">
    <property type="entry name" value="BICOID-INTERACTING PROTEIN RELATED"/>
    <property type="match status" value="1"/>
</dbReference>
<name>A0ABY8THJ4_TETOB</name>
<feature type="compositionally biased region" description="Low complexity" evidence="7">
    <location>
        <begin position="79"/>
        <end position="89"/>
    </location>
</feature>
<feature type="compositionally biased region" description="Polar residues" evidence="7">
    <location>
        <begin position="66"/>
        <end position="78"/>
    </location>
</feature>
<gene>
    <name evidence="9" type="ORF">OEZ85_007882</name>
</gene>
<accession>A0ABY8THJ4</accession>
<evidence type="ECO:0000313" key="9">
    <source>
        <dbReference type="EMBL" id="WIA08445.1"/>
    </source>
</evidence>
<dbReference type="Pfam" id="PF06325">
    <property type="entry name" value="PrmA"/>
    <property type="match status" value="1"/>
</dbReference>
<proteinExistence type="inferred from homology"/>
<dbReference type="EMBL" id="CP126208">
    <property type="protein sequence ID" value="WIA08445.1"/>
    <property type="molecule type" value="Genomic_DNA"/>
</dbReference>
<dbReference type="InterPro" id="IPR024160">
    <property type="entry name" value="BIN3_SAM-bd_dom"/>
</dbReference>
<protein>
    <recommendedName>
        <fullName evidence="6">RNA methyltransferase</fullName>
        <ecNumber evidence="6">2.1.1.-</ecNumber>
    </recommendedName>
</protein>
<dbReference type="Gene3D" id="3.40.50.150">
    <property type="entry name" value="Vaccinia Virus protein VP39"/>
    <property type="match status" value="1"/>
</dbReference>
<evidence type="ECO:0000256" key="7">
    <source>
        <dbReference type="SAM" id="MobiDB-lite"/>
    </source>
</evidence>
<sequence>MAADRAVEFNQQLEEHRSNLTANQLKRARKKRAKLFQQALTASLADGCQPAAKRTKFSDDEWPEPSMSSQLQDGSTCKQQQQQQQQQQQDDSLWPSSSYDAGSSHSRGMEQLLQQQEDSAAVQQQQQRKKQRPSFQYGNYHHYYGYRIGPSGFEDARLKVLDASWFRGADVLDVGCNEGLLSLALAVGCCCRSMTGVDIDPALVAKACTNLSRTRSELTQQMRAAVAARWIKALTRVGFKAGNWLEQGCASNKYEVVTCFSVSKWVHLNWGDDGLMRLFHKFYRCLAPGGLLVLEPQPWKSYQAAVHKQGGTSAPFYKPEQLKLRPEGFVGFLTQRVGFELVQQLSAVSQAAGPGAVPVKGFDRPILVLRKPAALAN</sequence>
<keyword evidence="4 5" id="KW-0949">S-adenosyl-L-methionine</keyword>
<feature type="compositionally biased region" description="Polar residues" evidence="7">
    <location>
        <begin position="90"/>
        <end position="106"/>
    </location>
</feature>
<evidence type="ECO:0000256" key="2">
    <source>
        <dbReference type="ARBA" id="ARBA00022603"/>
    </source>
</evidence>
<dbReference type="Proteomes" id="UP001244341">
    <property type="component" value="Chromosome 1b"/>
</dbReference>
<evidence type="ECO:0000256" key="1">
    <source>
        <dbReference type="ARBA" id="ARBA00008361"/>
    </source>
</evidence>
<dbReference type="SUPFAM" id="SSF53335">
    <property type="entry name" value="S-adenosyl-L-methionine-dependent methyltransferases"/>
    <property type="match status" value="1"/>
</dbReference>
<dbReference type="InterPro" id="IPR039772">
    <property type="entry name" value="Bin3-like"/>
</dbReference>
<evidence type="ECO:0000256" key="3">
    <source>
        <dbReference type="ARBA" id="ARBA00022679"/>
    </source>
</evidence>
<feature type="domain" description="Bin3-type SAM" evidence="8">
    <location>
        <begin position="155"/>
        <end position="374"/>
    </location>
</feature>
<reference evidence="9 10" key="1">
    <citation type="submission" date="2023-05" db="EMBL/GenBank/DDBJ databases">
        <title>A 100% complete, gapless, phased diploid assembly of the Scenedesmus obliquus UTEX 3031 genome.</title>
        <authorList>
            <person name="Biondi T.C."/>
            <person name="Hanschen E.R."/>
            <person name="Kwon T."/>
            <person name="Eng W."/>
            <person name="Kruse C.P.S."/>
            <person name="Koehler S.I."/>
            <person name="Kunde Y."/>
            <person name="Gleasner C.D."/>
            <person name="You Mak K.T."/>
            <person name="Polle J."/>
            <person name="Hovde B.T."/>
            <person name="Starkenburg S.R."/>
        </authorList>
    </citation>
    <scope>NUCLEOTIDE SEQUENCE [LARGE SCALE GENOMIC DNA]</scope>
    <source>
        <strain evidence="9 10">DOE0152z</strain>
    </source>
</reference>
<evidence type="ECO:0000256" key="6">
    <source>
        <dbReference type="RuleBase" id="RU367087"/>
    </source>
</evidence>
<evidence type="ECO:0000256" key="5">
    <source>
        <dbReference type="PROSITE-ProRule" id="PRU00848"/>
    </source>
</evidence>
<dbReference type="CDD" id="cd02440">
    <property type="entry name" value="AdoMet_MTases"/>
    <property type="match status" value="1"/>
</dbReference>
<keyword evidence="10" id="KW-1185">Reference proteome</keyword>
<evidence type="ECO:0000313" key="10">
    <source>
        <dbReference type="Proteomes" id="UP001244341"/>
    </source>
</evidence>
<keyword evidence="2 6" id="KW-0489">Methyltransferase</keyword>
<organism evidence="9 10">
    <name type="scientific">Tetradesmus obliquus</name>
    <name type="common">Green alga</name>
    <name type="synonym">Acutodesmus obliquus</name>
    <dbReference type="NCBI Taxonomy" id="3088"/>
    <lineage>
        <taxon>Eukaryota</taxon>
        <taxon>Viridiplantae</taxon>
        <taxon>Chlorophyta</taxon>
        <taxon>core chlorophytes</taxon>
        <taxon>Chlorophyceae</taxon>
        <taxon>CS clade</taxon>
        <taxon>Sphaeropleales</taxon>
        <taxon>Scenedesmaceae</taxon>
        <taxon>Tetradesmus</taxon>
    </lineage>
</organism>
<dbReference type="Pfam" id="PF06859">
    <property type="entry name" value="Bin3"/>
    <property type="match status" value="1"/>
</dbReference>
<keyword evidence="3 6" id="KW-0808">Transferase</keyword>
<dbReference type="InterPro" id="IPR010675">
    <property type="entry name" value="Bin3_C"/>
</dbReference>
<dbReference type="EC" id="2.1.1.-" evidence="6"/>
<comment type="similarity">
    <text evidence="1 6">Belongs to the methyltransferase superfamily.</text>
</comment>
<evidence type="ECO:0000259" key="8">
    <source>
        <dbReference type="PROSITE" id="PS51515"/>
    </source>
</evidence>
<dbReference type="InterPro" id="IPR029063">
    <property type="entry name" value="SAM-dependent_MTases_sf"/>
</dbReference>
<dbReference type="PANTHER" id="PTHR12315:SF0">
    <property type="entry name" value="7SK SNRNA METHYLPHOSPHATE CAPPING ENZYME"/>
    <property type="match status" value="1"/>
</dbReference>
<feature type="region of interest" description="Disordered" evidence="7">
    <location>
        <begin position="45"/>
        <end position="133"/>
    </location>
</feature>